<evidence type="ECO:0000313" key="2">
    <source>
        <dbReference type="Proteomes" id="UP000054485"/>
    </source>
</evidence>
<dbReference type="EMBL" id="KN836311">
    <property type="protein sequence ID" value="KIK32268.1"/>
    <property type="molecule type" value="Genomic_DNA"/>
</dbReference>
<dbReference type="HOGENOM" id="CLU_1478533_0_0_1"/>
<feature type="non-terminal residue" evidence="1">
    <location>
        <position position="1"/>
    </location>
</feature>
<protein>
    <submittedName>
        <fullName evidence="1">Uncharacterized protein</fullName>
    </submittedName>
</protein>
<reference evidence="2" key="2">
    <citation type="submission" date="2015-01" db="EMBL/GenBank/DDBJ databases">
        <title>Evolutionary Origins and Diversification of the Mycorrhizal Mutualists.</title>
        <authorList>
            <consortium name="DOE Joint Genome Institute"/>
            <consortium name="Mycorrhizal Genomics Consortium"/>
            <person name="Kohler A."/>
            <person name="Kuo A."/>
            <person name="Nagy L.G."/>
            <person name="Floudas D."/>
            <person name="Copeland A."/>
            <person name="Barry K.W."/>
            <person name="Cichocki N."/>
            <person name="Veneault-Fourrey C."/>
            <person name="LaButti K."/>
            <person name="Lindquist E.A."/>
            <person name="Lipzen A."/>
            <person name="Lundell T."/>
            <person name="Morin E."/>
            <person name="Murat C."/>
            <person name="Riley R."/>
            <person name="Ohm R."/>
            <person name="Sun H."/>
            <person name="Tunlid A."/>
            <person name="Henrissat B."/>
            <person name="Grigoriev I.V."/>
            <person name="Hibbett D.S."/>
            <person name="Martin F."/>
        </authorList>
    </citation>
    <scope>NUCLEOTIDE SEQUENCE [LARGE SCALE GENOMIC DNA]</scope>
    <source>
        <strain evidence="2">UH-Slu-Lm8-n1</strain>
    </source>
</reference>
<organism evidence="1 2">
    <name type="scientific">Suillus luteus UH-Slu-Lm8-n1</name>
    <dbReference type="NCBI Taxonomy" id="930992"/>
    <lineage>
        <taxon>Eukaryota</taxon>
        <taxon>Fungi</taxon>
        <taxon>Dikarya</taxon>
        <taxon>Basidiomycota</taxon>
        <taxon>Agaricomycotina</taxon>
        <taxon>Agaricomycetes</taxon>
        <taxon>Agaricomycetidae</taxon>
        <taxon>Boletales</taxon>
        <taxon>Suillineae</taxon>
        <taxon>Suillaceae</taxon>
        <taxon>Suillus</taxon>
    </lineage>
</organism>
<reference evidence="1 2" key="1">
    <citation type="submission" date="2014-04" db="EMBL/GenBank/DDBJ databases">
        <authorList>
            <consortium name="DOE Joint Genome Institute"/>
            <person name="Kuo A."/>
            <person name="Ruytinx J."/>
            <person name="Rineau F."/>
            <person name="Colpaert J."/>
            <person name="Kohler A."/>
            <person name="Nagy L.G."/>
            <person name="Floudas D."/>
            <person name="Copeland A."/>
            <person name="Barry K.W."/>
            <person name="Cichocki N."/>
            <person name="Veneault-Fourrey C."/>
            <person name="LaButti K."/>
            <person name="Lindquist E.A."/>
            <person name="Lipzen A."/>
            <person name="Lundell T."/>
            <person name="Morin E."/>
            <person name="Murat C."/>
            <person name="Sun H."/>
            <person name="Tunlid A."/>
            <person name="Henrissat B."/>
            <person name="Grigoriev I.V."/>
            <person name="Hibbett D.S."/>
            <person name="Martin F."/>
            <person name="Nordberg H.P."/>
            <person name="Cantor M.N."/>
            <person name="Hua S.X."/>
        </authorList>
    </citation>
    <scope>NUCLEOTIDE SEQUENCE [LARGE SCALE GENOMIC DNA]</scope>
    <source>
        <strain evidence="1 2">UH-Slu-Lm8-n1</strain>
    </source>
</reference>
<gene>
    <name evidence="1" type="ORF">CY34DRAFT_101868</name>
</gene>
<dbReference type="AlphaFoldDB" id="A0A0D0AJY8"/>
<name>A0A0D0AJY8_9AGAM</name>
<proteinExistence type="predicted"/>
<accession>A0A0D0AJY8</accession>
<keyword evidence="2" id="KW-1185">Reference proteome</keyword>
<evidence type="ECO:0000313" key="1">
    <source>
        <dbReference type="EMBL" id="KIK32268.1"/>
    </source>
</evidence>
<sequence>RYAAMVLNSSRNPRQKEVVAEISACILKKHAQGRIPVEYWDQHEQEKRLSDTFEKWSIEGTVWSAGACRVHEEQLKHVRKGCLERPRQDIRTDGSRIEGSHKGWNSLQRVHSSGITMFTALCHDFVLRRNIRVASSHKNKSDFLSSTYGSHHVHLVDGIARLFNSLQHEGKSTSSTHPLPELM</sequence>
<dbReference type="InParanoid" id="A0A0D0AJY8"/>
<dbReference type="OrthoDB" id="2638305at2759"/>
<dbReference type="Proteomes" id="UP000054485">
    <property type="component" value="Unassembled WGS sequence"/>
</dbReference>